<gene>
    <name evidence="14" type="ORF">C5Q98_05055</name>
</gene>
<comment type="subcellular location">
    <subcellularLocation>
        <location evidence="1">Cell membrane</location>
        <topology evidence="1">Multi-pass membrane protein</topology>
    </subcellularLocation>
    <subcellularLocation>
        <location evidence="9">Membrane</location>
        <topology evidence="9">Multi-pass membrane protein</topology>
    </subcellularLocation>
</comment>
<dbReference type="GO" id="GO:0015031">
    <property type="term" value="P:protein transport"/>
    <property type="evidence" value="ECO:0007669"/>
    <property type="project" value="UniProtKB-KW"/>
</dbReference>
<evidence type="ECO:0000256" key="7">
    <source>
        <dbReference type="ARBA" id="ARBA00023136"/>
    </source>
</evidence>
<reference evidence="15" key="1">
    <citation type="submission" date="2018-02" db="EMBL/GenBank/DDBJ databases">
        <authorList>
            <person name="Holder M.E."/>
            <person name="Ajami N.J."/>
            <person name="Petrosino J.F."/>
        </authorList>
    </citation>
    <scope>NUCLEOTIDE SEQUENCE [LARGE SCALE GENOMIC DNA]</scope>
    <source>
        <strain evidence="15">CCUG 47711</strain>
    </source>
</reference>
<evidence type="ECO:0000256" key="11">
    <source>
        <dbReference type="SAM" id="MobiDB-lite"/>
    </source>
</evidence>
<protein>
    <recommendedName>
        <fullName evidence="13">Membrane insertase YidC/Oxa/ALB C-terminal domain-containing protein</fullName>
    </recommendedName>
</protein>
<dbReference type="OrthoDB" id="9780552at2"/>
<evidence type="ECO:0000313" key="15">
    <source>
        <dbReference type="Proteomes" id="UP000237947"/>
    </source>
</evidence>
<feature type="domain" description="Membrane insertase YidC/Oxa/ALB C-terminal" evidence="13">
    <location>
        <begin position="32"/>
        <end position="317"/>
    </location>
</feature>
<evidence type="ECO:0000256" key="6">
    <source>
        <dbReference type="ARBA" id="ARBA00022989"/>
    </source>
</evidence>
<evidence type="ECO:0000256" key="9">
    <source>
        <dbReference type="RuleBase" id="RU003945"/>
    </source>
</evidence>
<proteinExistence type="inferred from homology"/>
<keyword evidence="10" id="KW-0175">Coiled coil</keyword>
<keyword evidence="6 12" id="KW-1133">Transmembrane helix</keyword>
<organism evidence="14 15">
    <name type="scientific">Fastidiosipila sanguinis</name>
    <dbReference type="NCBI Taxonomy" id="236753"/>
    <lineage>
        <taxon>Bacteria</taxon>
        <taxon>Bacillati</taxon>
        <taxon>Bacillota</taxon>
        <taxon>Clostridia</taxon>
        <taxon>Eubacteriales</taxon>
        <taxon>Oscillospiraceae</taxon>
        <taxon>Fastidiosipila</taxon>
    </lineage>
</organism>
<accession>A0A2S0KNM5</accession>
<dbReference type="GO" id="GO:0005886">
    <property type="term" value="C:plasma membrane"/>
    <property type="evidence" value="ECO:0007669"/>
    <property type="project" value="UniProtKB-SubCell"/>
</dbReference>
<keyword evidence="3" id="KW-1003">Cell membrane</keyword>
<sequence>MNLPLMSLSILDPLYSLFGWVMRLIYSVFGNYGLAVIIFTILIRLIILPFNVKQHKSSIQQKALQPELADLQRYYGSDREGYAQAQMELYKKHGVSLTGGCLPSLFSLFLMWPIYRIISGPLYFIMQVSVESLSKIAEILVNAGIVSETIVKQNLMHNNIFIIEALNDNPNILAEVVNKGLLSVDQLIDMDFLGMNLGLTPTINFGLLFGEQSSTYLPLMILPIIAFATSVLVMWYTQKVNTVGLSKEEKKAQQEKRKKNPALQANNNTDAAASSAKTMMYMMPFLTLIFTFSMPAAMSIYWVAGNALAIFQTWLFDKIYTQPMAARQAEADKEFEEKITARAMKEKAEIEALEAKNQKKKRTRRS</sequence>
<dbReference type="Proteomes" id="UP000237947">
    <property type="component" value="Chromosome"/>
</dbReference>
<feature type="coiled-coil region" evidence="10">
    <location>
        <begin position="336"/>
        <end position="365"/>
    </location>
</feature>
<evidence type="ECO:0000256" key="8">
    <source>
        <dbReference type="ARBA" id="ARBA00023186"/>
    </source>
</evidence>
<evidence type="ECO:0000256" key="1">
    <source>
        <dbReference type="ARBA" id="ARBA00004651"/>
    </source>
</evidence>
<evidence type="ECO:0000313" key="14">
    <source>
        <dbReference type="EMBL" id="AVM42618.1"/>
    </source>
</evidence>
<dbReference type="RefSeq" id="WP_106012572.1">
    <property type="nucleotide sequence ID" value="NZ_CP027226.1"/>
</dbReference>
<dbReference type="InterPro" id="IPR028055">
    <property type="entry name" value="YidC/Oxa/ALB_C"/>
</dbReference>
<dbReference type="InterPro" id="IPR001708">
    <property type="entry name" value="YidC/ALB3/OXA1/COX18"/>
</dbReference>
<keyword evidence="15" id="KW-1185">Reference proteome</keyword>
<keyword evidence="7 12" id="KW-0472">Membrane</keyword>
<feature type="transmembrane region" description="Helical" evidence="12">
    <location>
        <begin position="94"/>
        <end position="115"/>
    </location>
</feature>
<dbReference type="GO" id="GO:0032977">
    <property type="term" value="F:membrane insertase activity"/>
    <property type="evidence" value="ECO:0007669"/>
    <property type="project" value="InterPro"/>
</dbReference>
<keyword evidence="4 9" id="KW-0812">Transmembrane</keyword>
<evidence type="ECO:0000256" key="5">
    <source>
        <dbReference type="ARBA" id="ARBA00022927"/>
    </source>
</evidence>
<dbReference type="EMBL" id="CP027226">
    <property type="protein sequence ID" value="AVM42618.1"/>
    <property type="molecule type" value="Genomic_DNA"/>
</dbReference>
<dbReference type="GO" id="GO:0051205">
    <property type="term" value="P:protein insertion into membrane"/>
    <property type="evidence" value="ECO:0007669"/>
    <property type="project" value="TreeGrafter"/>
</dbReference>
<name>A0A2S0KNM5_9FIRM</name>
<feature type="transmembrane region" description="Helical" evidence="12">
    <location>
        <begin position="216"/>
        <end position="237"/>
    </location>
</feature>
<feature type="transmembrane region" description="Helical" evidence="12">
    <location>
        <begin position="285"/>
        <end position="304"/>
    </location>
</feature>
<dbReference type="AlphaFoldDB" id="A0A2S0KNM5"/>
<evidence type="ECO:0000256" key="2">
    <source>
        <dbReference type="ARBA" id="ARBA00022448"/>
    </source>
</evidence>
<dbReference type="NCBIfam" id="TIGR03592">
    <property type="entry name" value="yidC_oxa1_cterm"/>
    <property type="match status" value="1"/>
</dbReference>
<feature type="region of interest" description="Disordered" evidence="11">
    <location>
        <begin position="247"/>
        <end position="269"/>
    </location>
</feature>
<evidence type="ECO:0000256" key="12">
    <source>
        <dbReference type="SAM" id="Phobius"/>
    </source>
</evidence>
<feature type="transmembrane region" description="Helical" evidence="12">
    <location>
        <begin position="20"/>
        <end position="47"/>
    </location>
</feature>
<dbReference type="PANTHER" id="PTHR12428:SF65">
    <property type="entry name" value="CYTOCHROME C OXIDASE ASSEMBLY PROTEIN COX18, MITOCHONDRIAL"/>
    <property type="match status" value="1"/>
</dbReference>
<dbReference type="PANTHER" id="PTHR12428">
    <property type="entry name" value="OXA1"/>
    <property type="match status" value="1"/>
</dbReference>
<dbReference type="CDD" id="cd20070">
    <property type="entry name" value="5TM_YidC_Alb3"/>
    <property type="match status" value="1"/>
</dbReference>
<dbReference type="InterPro" id="IPR047196">
    <property type="entry name" value="YidC_ALB_C"/>
</dbReference>
<dbReference type="Pfam" id="PF02096">
    <property type="entry name" value="60KD_IMP"/>
    <property type="match status" value="1"/>
</dbReference>
<comment type="similarity">
    <text evidence="9">Belongs to the OXA1/ALB3/YidC family.</text>
</comment>
<evidence type="ECO:0000256" key="10">
    <source>
        <dbReference type="SAM" id="Coils"/>
    </source>
</evidence>
<evidence type="ECO:0000256" key="3">
    <source>
        <dbReference type="ARBA" id="ARBA00022475"/>
    </source>
</evidence>
<evidence type="ECO:0000259" key="13">
    <source>
        <dbReference type="Pfam" id="PF02096"/>
    </source>
</evidence>
<dbReference type="KEGG" id="fsa:C5Q98_05055"/>
<keyword evidence="5" id="KW-0653">Protein transport</keyword>
<keyword evidence="8" id="KW-0143">Chaperone</keyword>
<keyword evidence="2" id="KW-0813">Transport</keyword>
<evidence type="ECO:0000256" key="4">
    <source>
        <dbReference type="ARBA" id="ARBA00022692"/>
    </source>
</evidence>